<dbReference type="InterPro" id="IPR042178">
    <property type="entry name" value="Serpin_sf_1"/>
</dbReference>
<keyword evidence="5" id="KW-0964">Secreted</keyword>
<evidence type="ECO:0000256" key="6">
    <source>
        <dbReference type="ARBA" id="ARBA00022729"/>
    </source>
</evidence>
<proteinExistence type="inferred from homology"/>
<organism evidence="11 12">
    <name type="scientific">Sus scrofa</name>
    <name type="common">Pig</name>
    <dbReference type="NCBI Taxonomy" id="9823"/>
    <lineage>
        <taxon>Eukaryota</taxon>
        <taxon>Metazoa</taxon>
        <taxon>Chordata</taxon>
        <taxon>Craniata</taxon>
        <taxon>Vertebrata</taxon>
        <taxon>Euteleostomi</taxon>
        <taxon>Mammalia</taxon>
        <taxon>Eutheria</taxon>
        <taxon>Laurasiatheria</taxon>
        <taxon>Artiodactyla</taxon>
        <taxon>Suina</taxon>
        <taxon>Suidae</taxon>
        <taxon>Sus</taxon>
    </lineage>
</organism>
<dbReference type="Gene3D" id="2.30.39.10">
    <property type="entry name" value="Alpha-1-antitrypsin, domain 1"/>
    <property type="match status" value="1"/>
</dbReference>
<evidence type="ECO:0000256" key="9">
    <source>
        <dbReference type="SAM" id="SignalP"/>
    </source>
</evidence>
<dbReference type="GO" id="GO:0004867">
    <property type="term" value="F:serine-type endopeptidase inhibitor activity"/>
    <property type="evidence" value="ECO:0007669"/>
    <property type="project" value="InterPro"/>
</dbReference>
<evidence type="ECO:0000313" key="11">
    <source>
        <dbReference type="Ensembl" id="ENSSSCP00070001039.1"/>
    </source>
</evidence>
<evidence type="ECO:0000256" key="1">
    <source>
        <dbReference type="ARBA" id="ARBA00004248"/>
    </source>
</evidence>
<dbReference type="Proteomes" id="UP000314985">
    <property type="component" value="Chromosome 7"/>
</dbReference>
<feature type="signal peptide" evidence="9">
    <location>
        <begin position="1"/>
        <end position="20"/>
    </location>
</feature>
<evidence type="ECO:0000313" key="12">
    <source>
        <dbReference type="Proteomes" id="UP000314985"/>
    </source>
</evidence>
<dbReference type="Ensembl" id="ENSSSCT00070001178.1">
    <property type="protein sequence ID" value="ENSSSCP00070001039.1"/>
    <property type="gene ID" value="ENSSSCG00070000620.1"/>
</dbReference>
<dbReference type="Pfam" id="PF00079">
    <property type="entry name" value="Serpin"/>
    <property type="match status" value="1"/>
</dbReference>
<dbReference type="GO" id="GO:0042583">
    <property type="term" value="C:chromaffin granule"/>
    <property type="evidence" value="ECO:0007669"/>
    <property type="project" value="UniProtKB-SubCell"/>
</dbReference>
<evidence type="ECO:0000256" key="3">
    <source>
        <dbReference type="ARBA" id="ARBA00009500"/>
    </source>
</evidence>
<feature type="chain" id="PRO_5021386101" evidence="9">
    <location>
        <begin position="21"/>
        <end position="418"/>
    </location>
</feature>
<dbReference type="FunFam" id="2.30.39.10:FF:000002">
    <property type="entry name" value="Serpin family D member 1"/>
    <property type="match status" value="1"/>
</dbReference>
<reference evidence="11" key="2">
    <citation type="submission" date="2025-08" db="UniProtKB">
        <authorList>
            <consortium name="Ensembl"/>
        </authorList>
    </citation>
    <scope>IDENTIFICATION</scope>
</reference>
<comment type="similarity">
    <text evidence="3 8">Belongs to the serpin family.</text>
</comment>
<dbReference type="InterPro" id="IPR023796">
    <property type="entry name" value="Serpin_dom"/>
</dbReference>
<evidence type="ECO:0000259" key="10">
    <source>
        <dbReference type="SMART" id="SM00093"/>
    </source>
</evidence>
<dbReference type="InterPro" id="IPR000215">
    <property type="entry name" value="Serpin_fam"/>
</dbReference>
<reference evidence="11 12" key="1">
    <citation type="submission" date="2017-08" db="EMBL/GenBank/DDBJ databases">
        <title>USMARCv1.0.</title>
        <authorList>
            <person name="Hannum G.I."/>
            <person name="Koren S."/>
            <person name="Schroeder S.G."/>
            <person name="Chin S.C."/>
            <person name="Nonneman D.J."/>
            <person name="Becker S.A."/>
            <person name="Rosen B.D."/>
            <person name="Bickhart D.M."/>
            <person name="Putnam N.H."/>
            <person name="Green R.E."/>
            <person name="Tuggle C.K."/>
            <person name="Liu H."/>
            <person name="Rohrer G.A."/>
            <person name="Warr A."/>
            <person name="Hall R."/>
            <person name="Kim K."/>
            <person name="Hume D.A."/>
            <person name="Talbot R."/>
            <person name="Chow W."/>
            <person name="Howe K."/>
            <person name="Schwartz A.S."/>
            <person name="Watson M."/>
            <person name="Archibald A.L."/>
            <person name="Phillippy A.M."/>
            <person name="Smith T.P.L."/>
        </authorList>
    </citation>
    <scope>NUCLEOTIDE SEQUENCE [LARGE SCALE GENOMIC DNA]</scope>
</reference>
<dbReference type="SUPFAM" id="SSF56574">
    <property type="entry name" value="Serpins"/>
    <property type="match status" value="1"/>
</dbReference>
<comment type="subunit">
    <text evidence="4">Homodimer.</text>
</comment>
<name>A0A4X1SGB0_PIG</name>
<comment type="subcellular location">
    <subcellularLocation>
        <location evidence="1">Cytoplasmic vesicle</location>
        <location evidence="1">Secretory vesicle</location>
        <location evidence="1">Chromaffin granule</location>
    </subcellularLocation>
    <subcellularLocation>
        <location evidence="2">Secreted</location>
    </subcellularLocation>
</comment>
<dbReference type="InterPro" id="IPR042185">
    <property type="entry name" value="Serpin_sf_2"/>
</dbReference>
<dbReference type="PANTHER" id="PTHR11461">
    <property type="entry name" value="SERINE PROTEASE INHIBITOR, SERPIN"/>
    <property type="match status" value="1"/>
</dbReference>
<dbReference type="GO" id="GO:0005615">
    <property type="term" value="C:extracellular space"/>
    <property type="evidence" value="ECO:0007669"/>
    <property type="project" value="InterPro"/>
</dbReference>
<dbReference type="InterPro" id="IPR036186">
    <property type="entry name" value="Serpin_sf"/>
</dbReference>
<dbReference type="PANTHER" id="PTHR11461:SF145">
    <property type="entry name" value="ALPHA-1-ANTICHYMOTRYPSIN"/>
    <property type="match status" value="1"/>
</dbReference>
<keyword evidence="6 9" id="KW-0732">Signal</keyword>
<gene>
    <name evidence="11" type="primary">LOC100156325</name>
</gene>
<feature type="domain" description="Serpin" evidence="10">
    <location>
        <begin position="56"/>
        <end position="415"/>
    </location>
</feature>
<dbReference type="SMART" id="SM00093">
    <property type="entry name" value="SERPIN"/>
    <property type="match status" value="1"/>
</dbReference>
<accession>A0A4X1SGB0</accession>
<dbReference type="AlphaFoldDB" id="A0A4X1SGB0"/>
<evidence type="ECO:0000256" key="8">
    <source>
        <dbReference type="RuleBase" id="RU000411"/>
    </source>
</evidence>
<sequence length="418" mass="46856">MSLFLALGLLVAGLCSRVHCVPADDLASKIVTLKDQITKLPVHNTAVVSSNTDFAFSLYKQLALTNPHENVIFSPLSVSIALAFLSLGTQGPTLIELLEGLKFNVTKIPEAEIHQGFQHLLQALSQPSNLLQLRLGNAMFIDEQLELLEKFVQDAHELYHSEAFSTNFQDLEAARRLINDYVKNKTEGKIVDLFKKLDSLTKVVLVNYIYFKAKWKTPFNPNLTTEADFHVSKNRTVRVPMMGIRALTVPYFRDEELACTVVELPYTSNDSALFILPDDGRMAAVEAKLLPETLRRWRDFLQPRRIEALHLPRFSISSDYKLQEILPRLGIQKIFSEEADLSGITDTTPLCVSQVVHSAVLDVDEEGTEGAASTGVVIERKSFENFIVRFDSPFLFATVLRDTQSIIFLGKVVNPHPA</sequence>
<dbReference type="CDD" id="cd19551">
    <property type="entry name" value="serpinA3_A1AC"/>
    <property type="match status" value="1"/>
</dbReference>
<evidence type="ECO:0000256" key="5">
    <source>
        <dbReference type="ARBA" id="ARBA00022525"/>
    </source>
</evidence>
<keyword evidence="7" id="KW-0968">Cytoplasmic vesicle</keyword>
<evidence type="ECO:0000256" key="2">
    <source>
        <dbReference type="ARBA" id="ARBA00004613"/>
    </source>
</evidence>
<protein>
    <submittedName>
        <fullName evidence="11">Serpin A3-6</fullName>
    </submittedName>
</protein>
<dbReference type="FunFam" id="3.30.497.10:FF:000001">
    <property type="entry name" value="Serine protease inhibitor"/>
    <property type="match status" value="1"/>
</dbReference>
<dbReference type="Gene3D" id="3.30.497.10">
    <property type="entry name" value="Antithrombin, subunit I, domain 2"/>
    <property type="match status" value="1"/>
</dbReference>
<evidence type="ECO:0000256" key="7">
    <source>
        <dbReference type="ARBA" id="ARBA00023329"/>
    </source>
</evidence>
<evidence type="ECO:0000256" key="4">
    <source>
        <dbReference type="ARBA" id="ARBA00011738"/>
    </source>
</evidence>